<keyword evidence="2" id="KW-0436">Ligase</keyword>
<sequence length="474" mass="52758">MDGLHPQAYAAFQASRDLQAVIRKVSDSESLVGLDAKQNSTRKPKFSRELSTGIRLMTPIKPMLAEACRSAAHALSKVEPGGHLLAEIKYDGERVQVHKDGNKFAFFSRSLKPVPTNKRTSFQDANVCVFVFDCLYLNGKSLVEKPISHRRAVLEQYFTEVPHRVLLSEKHIIENVASLNKLMARVFSENLEGVVLKPTHFVVVVGWLICSYVSSLPRNLLKAGLMSVFLMGAYDPAKKQFVTVTKCGNGFTDEMLQNLQKTLKVKRITKSEVPAWLDVAKSLIPDFVVNDPKAAPVWEITGAEFSRASTHTANLSGDQTLGISIRFPRFTKARPDKSWKQATNVIELERLVQESGKRSDWLNLLNEASSSSPVKAMTSKRMATSEFSTSDQHIKLTRTSVEKQSRHLSSLFSEMIVYVPEEAKFEKSNLEKTLRLLIAGGAELSGSVSANFTTFLNSKEPTHLLIPAGYNMVL</sequence>
<dbReference type="Pfam" id="PF01068">
    <property type="entry name" value="DNA_ligase_A_M"/>
    <property type="match status" value="1"/>
</dbReference>
<dbReference type="PROSITE" id="PS00697">
    <property type="entry name" value="DNA_LIGASE_A1"/>
    <property type="match status" value="1"/>
</dbReference>
<evidence type="ECO:0000259" key="3">
    <source>
        <dbReference type="PROSITE" id="PS50160"/>
    </source>
</evidence>
<dbReference type="Gene3D" id="3.30.470.30">
    <property type="entry name" value="DNA ligase/mRNA capping enzyme"/>
    <property type="match status" value="2"/>
</dbReference>
<keyword evidence="5" id="KW-1185">Reference proteome</keyword>
<organism evidence="4 5">
    <name type="scientific">Paragonimus heterotremus</name>
    <dbReference type="NCBI Taxonomy" id="100268"/>
    <lineage>
        <taxon>Eukaryota</taxon>
        <taxon>Metazoa</taxon>
        <taxon>Spiralia</taxon>
        <taxon>Lophotrochozoa</taxon>
        <taxon>Platyhelminthes</taxon>
        <taxon>Trematoda</taxon>
        <taxon>Digenea</taxon>
        <taxon>Plagiorchiida</taxon>
        <taxon>Troglotremata</taxon>
        <taxon>Troglotrematidae</taxon>
        <taxon>Paragonimus</taxon>
    </lineage>
</organism>
<dbReference type="GO" id="GO:0006273">
    <property type="term" value="P:lagging strand elongation"/>
    <property type="evidence" value="ECO:0007669"/>
    <property type="project" value="TreeGrafter"/>
</dbReference>
<feature type="domain" description="ATP-dependent DNA ligase family profile" evidence="3">
    <location>
        <begin position="120"/>
        <end position="291"/>
    </location>
</feature>
<dbReference type="GO" id="GO:0003910">
    <property type="term" value="F:DNA ligase (ATP) activity"/>
    <property type="evidence" value="ECO:0007669"/>
    <property type="project" value="InterPro"/>
</dbReference>
<dbReference type="PROSITE" id="PS50160">
    <property type="entry name" value="DNA_LIGASE_A3"/>
    <property type="match status" value="1"/>
</dbReference>
<comment type="caution">
    <text evidence="4">The sequence shown here is derived from an EMBL/GenBank/DDBJ whole genome shotgun (WGS) entry which is preliminary data.</text>
</comment>
<dbReference type="InterPro" id="IPR012310">
    <property type="entry name" value="DNA_ligase_ATP-dep_cent"/>
</dbReference>
<dbReference type="GO" id="GO:0005524">
    <property type="term" value="F:ATP binding"/>
    <property type="evidence" value="ECO:0007669"/>
    <property type="project" value="InterPro"/>
</dbReference>
<protein>
    <recommendedName>
        <fullName evidence="3">ATP-dependent DNA ligase family profile domain-containing protein</fullName>
    </recommendedName>
</protein>
<dbReference type="SUPFAM" id="SSF50249">
    <property type="entry name" value="Nucleic acid-binding proteins"/>
    <property type="match status" value="1"/>
</dbReference>
<evidence type="ECO:0000313" key="5">
    <source>
        <dbReference type="Proteomes" id="UP000748531"/>
    </source>
</evidence>
<dbReference type="PANTHER" id="PTHR45674">
    <property type="entry name" value="DNA LIGASE 1/3 FAMILY MEMBER"/>
    <property type="match status" value="1"/>
</dbReference>
<evidence type="ECO:0000313" key="4">
    <source>
        <dbReference type="EMBL" id="KAF5401456.1"/>
    </source>
</evidence>
<dbReference type="InterPro" id="IPR016059">
    <property type="entry name" value="DNA_ligase_ATP-dep_CS"/>
</dbReference>
<dbReference type="Gene3D" id="2.40.50.140">
    <property type="entry name" value="Nucleic acid-binding proteins"/>
    <property type="match status" value="1"/>
</dbReference>
<dbReference type="GO" id="GO:0006302">
    <property type="term" value="P:double-strand break repair"/>
    <property type="evidence" value="ECO:0007669"/>
    <property type="project" value="TreeGrafter"/>
</dbReference>
<name>A0A8J4SY89_9TREM</name>
<dbReference type="Proteomes" id="UP000748531">
    <property type="component" value="Unassembled WGS sequence"/>
</dbReference>
<dbReference type="GO" id="GO:0006310">
    <property type="term" value="P:DNA recombination"/>
    <property type="evidence" value="ECO:0007669"/>
    <property type="project" value="InterPro"/>
</dbReference>
<dbReference type="OrthoDB" id="206088at2759"/>
<gene>
    <name evidence="4" type="ORF">PHET_05262</name>
</gene>
<dbReference type="Gene3D" id="3.30.1490.70">
    <property type="match status" value="1"/>
</dbReference>
<dbReference type="InterPro" id="IPR012340">
    <property type="entry name" value="NA-bd_OB-fold"/>
</dbReference>
<dbReference type="AlphaFoldDB" id="A0A8J4SY89"/>
<dbReference type="PANTHER" id="PTHR45674:SF9">
    <property type="entry name" value="DNA LIGASE 3"/>
    <property type="match status" value="1"/>
</dbReference>
<dbReference type="EMBL" id="LUCH01002463">
    <property type="protein sequence ID" value="KAF5401456.1"/>
    <property type="molecule type" value="Genomic_DNA"/>
</dbReference>
<dbReference type="InterPro" id="IPR050191">
    <property type="entry name" value="ATP-dep_DNA_ligase"/>
</dbReference>
<evidence type="ECO:0000256" key="2">
    <source>
        <dbReference type="ARBA" id="ARBA00022598"/>
    </source>
</evidence>
<comment type="similarity">
    <text evidence="1">Belongs to the ATP-dependent DNA ligase family.</text>
</comment>
<dbReference type="Pfam" id="PF04679">
    <property type="entry name" value="DNA_ligase_A_C"/>
    <property type="match status" value="1"/>
</dbReference>
<reference evidence="4" key="1">
    <citation type="submission" date="2019-05" db="EMBL/GenBank/DDBJ databases">
        <title>Annotation for the trematode Paragonimus heterotremus.</title>
        <authorList>
            <person name="Choi Y.-J."/>
        </authorList>
    </citation>
    <scope>NUCLEOTIDE SEQUENCE</scope>
    <source>
        <strain evidence="4">LC</strain>
    </source>
</reference>
<dbReference type="SUPFAM" id="SSF56091">
    <property type="entry name" value="DNA ligase/mRNA capping enzyme, catalytic domain"/>
    <property type="match status" value="1"/>
</dbReference>
<dbReference type="GO" id="GO:0070421">
    <property type="term" value="C:DNA ligase III-XRCC1 complex"/>
    <property type="evidence" value="ECO:0007669"/>
    <property type="project" value="TreeGrafter"/>
</dbReference>
<accession>A0A8J4SY89</accession>
<evidence type="ECO:0000256" key="1">
    <source>
        <dbReference type="ARBA" id="ARBA00007572"/>
    </source>
</evidence>
<dbReference type="InterPro" id="IPR012309">
    <property type="entry name" value="DNA_ligase_ATP-dep_C"/>
</dbReference>
<proteinExistence type="inferred from homology"/>